<proteinExistence type="inferred from homology"/>
<evidence type="ECO:0000313" key="6">
    <source>
        <dbReference type="EMBL" id="EGO65739.1"/>
    </source>
</evidence>
<dbReference type="EMBL" id="AFGF01000014">
    <property type="protein sequence ID" value="EGO65739.1"/>
    <property type="molecule type" value="Genomic_DNA"/>
</dbReference>
<evidence type="ECO:0000313" key="7">
    <source>
        <dbReference type="Proteomes" id="UP000003240"/>
    </source>
</evidence>
<evidence type="ECO:0000256" key="4">
    <source>
        <dbReference type="ARBA" id="ARBA00022729"/>
    </source>
</evidence>
<evidence type="ECO:0000256" key="5">
    <source>
        <dbReference type="SAM" id="SignalP"/>
    </source>
</evidence>
<gene>
    <name evidence="6" type="ORF">ALO_01235</name>
</gene>
<keyword evidence="3" id="KW-0813">Transport</keyword>
<comment type="subcellular location">
    <subcellularLocation>
        <location evidence="1">Cell envelope</location>
    </subcellularLocation>
</comment>
<feature type="signal peptide" evidence="5">
    <location>
        <begin position="1"/>
        <end position="22"/>
    </location>
</feature>
<dbReference type="PANTHER" id="PTHR43649">
    <property type="entry name" value="ARABINOSE-BINDING PROTEIN-RELATED"/>
    <property type="match status" value="1"/>
</dbReference>
<protein>
    <submittedName>
        <fullName evidence="6">ABC transporter, solute-binding protein</fullName>
    </submittedName>
</protein>
<accession>F7NDY5</accession>
<sequence length="434" mass="47519">MIMKKSMVKGICLGLVSMLLLAGCGSQNSTAPAADGKKVRIEYWHVNAETQGGKTVEQLVKDFNAQSKTVEVVARYNPDMYKGLMQNLQAEAATEKSPAVVQIGWAFLDYFSNNFRYVAPQTIIDAHFPQDKTFLQDHFLPNVMGLAKNSRSSQVGLPYSLSTPVLYINRDLLRQAGLDENGPKTWEELIKFANTIKAKTGKYGFYMQEPADNWAQQALMESNGARMMTNGKASFASDEGIRAYEAYADMVVNQKSALHISWGEGVQSFIDGNVGMLYTTIAQRANVQKGATFDAAAVSSPAWQGKAKRLPAGGCFLAITAQTEAEQKAAWEFTKFLYSVESMAAWTKGTGYVPPRKDVAEAENGLKSFLAENKMMAAATSQMDGVVSWTSFPGDAGLQAEQLLLDVRDRILSGSISAREGLTQTQTKINELLK</sequence>
<dbReference type="Gene3D" id="3.40.190.10">
    <property type="entry name" value="Periplasmic binding protein-like II"/>
    <property type="match status" value="2"/>
</dbReference>
<comment type="similarity">
    <text evidence="2">Belongs to the bacterial solute-binding protein 1 family.</text>
</comment>
<dbReference type="InterPro" id="IPR006059">
    <property type="entry name" value="SBP"/>
</dbReference>
<organism evidence="6 7">
    <name type="scientific">Acetonema longum DSM 6540</name>
    <dbReference type="NCBI Taxonomy" id="1009370"/>
    <lineage>
        <taxon>Bacteria</taxon>
        <taxon>Bacillati</taxon>
        <taxon>Bacillota</taxon>
        <taxon>Negativicutes</taxon>
        <taxon>Acetonemataceae</taxon>
        <taxon>Acetonema</taxon>
    </lineage>
</organism>
<dbReference type="InterPro" id="IPR050490">
    <property type="entry name" value="Bact_solute-bd_prot1"/>
</dbReference>
<evidence type="ECO:0000256" key="1">
    <source>
        <dbReference type="ARBA" id="ARBA00004196"/>
    </source>
</evidence>
<evidence type="ECO:0000256" key="3">
    <source>
        <dbReference type="ARBA" id="ARBA00022448"/>
    </source>
</evidence>
<dbReference type="PROSITE" id="PS51257">
    <property type="entry name" value="PROKAR_LIPOPROTEIN"/>
    <property type="match status" value="1"/>
</dbReference>
<feature type="chain" id="PRO_5039141354" evidence="5">
    <location>
        <begin position="23"/>
        <end position="434"/>
    </location>
</feature>
<keyword evidence="7" id="KW-1185">Reference proteome</keyword>
<dbReference type="PANTHER" id="PTHR43649:SF31">
    <property type="entry name" value="SN-GLYCEROL-3-PHOSPHATE-BINDING PERIPLASMIC PROTEIN UGPB"/>
    <property type="match status" value="1"/>
</dbReference>
<dbReference type="Proteomes" id="UP000003240">
    <property type="component" value="Unassembled WGS sequence"/>
</dbReference>
<dbReference type="GO" id="GO:0030313">
    <property type="term" value="C:cell envelope"/>
    <property type="evidence" value="ECO:0007669"/>
    <property type="project" value="UniProtKB-SubCell"/>
</dbReference>
<dbReference type="Pfam" id="PF13416">
    <property type="entry name" value="SBP_bac_8"/>
    <property type="match status" value="1"/>
</dbReference>
<evidence type="ECO:0000256" key="2">
    <source>
        <dbReference type="ARBA" id="ARBA00008520"/>
    </source>
</evidence>
<comment type="caution">
    <text evidence="6">The sequence shown here is derived from an EMBL/GenBank/DDBJ whole genome shotgun (WGS) entry which is preliminary data.</text>
</comment>
<name>F7NDY5_9FIRM</name>
<keyword evidence="4 5" id="KW-0732">Signal</keyword>
<dbReference type="eggNOG" id="COG1653">
    <property type="taxonomic scope" value="Bacteria"/>
</dbReference>
<dbReference type="AlphaFoldDB" id="F7NDY5"/>
<dbReference type="SUPFAM" id="SSF53850">
    <property type="entry name" value="Periplasmic binding protein-like II"/>
    <property type="match status" value="1"/>
</dbReference>
<dbReference type="STRING" id="1009370.ALO_01235"/>
<reference evidence="6 7" key="1">
    <citation type="journal article" date="2011" name="EMBO J.">
        <title>Structural diversity of bacterial flagellar motors.</title>
        <authorList>
            <person name="Chen S."/>
            <person name="Beeby M."/>
            <person name="Murphy G.E."/>
            <person name="Leadbetter J.R."/>
            <person name="Hendrixson D.R."/>
            <person name="Briegel A."/>
            <person name="Li Z."/>
            <person name="Shi J."/>
            <person name="Tocheva E.I."/>
            <person name="Muller A."/>
            <person name="Dobro M.J."/>
            <person name="Jensen G.J."/>
        </authorList>
    </citation>
    <scope>NUCLEOTIDE SEQUENCE [LARGE SCALE GENOMIC DNA]</scope>
    <source>
        <strain evidence="6 7">DSM 6540</strain>
    </source>
</reference>
<dbReference type="CDD" id="cd14748">
    <property type="entry name" value="PBP2_UgpB"/>
    <property type="match status" value="1"/>
</dbReference>